<keyword evidence="3" id="KW-1133">Transmembrane helix</keyword>
<gene>
    <name evidence="6" type="ORF">EVOR1521_LOCUS5811</name>
</gene>
<name>A0AA36MQY7_9DINO</name>
<keyword evidence="3" id="KW-0812">Transmembrane</keyword>
<reference evidence="6" key="1">
    <citation type="submission" date="2023-08" db="EMBL/GenBank/DDBJ databases">
        <authorList>
            <person name="Chen Y."/>
            <person name="Shah S."/>
            <person name="Dougan E. K."/>
            <person name="Thang M."/>
            <person name="Chan C."/>
        </authorList>
    </citation>
    <scope>NUCLEOTIDE SEQUENCE</scope>
</reference>
<feature type="chain" id="PRO_5041202362" description="X8 domain-containing protein" evidence="4">
    <location>
        <begin position="16"/>
        <end position="669"/>
    </location>
</feature>
<evidence type="ECO:0000259" key="5">
    <source>
        <dbReference type="SMART" id="SM00768"/>
    </source>
</evidence>
<organism evidence="6 7">
    <name type="scientific">Effrenium voratum</name>
    <dbReference type="NCBI Taxonomy" id="2562239"/>
    <lineage>
        <taxon>Eukaryota</taxon>
        <taxon>Sar</taxon>
        <taxon>Alveolata</taxon>
        <taxon>Dinophyceae</taxon>
        <taxon>Suessiales</taxon>
        <taxon>Symbiodiniaceae</taxon>
        <taxon>Effrenium</taxon>
    </lineage>
</organism>
<sequence length="669" mass="72972">MRLTWLIHGLSVAFAALLLDDATMVPVCKAGAAGCVRKPPRQPDAATRPIAETGAWGFSYGPLPTRKVGRFPNDDMMTEAMQGQWGDGRDDLAIMAEMGATMVRLYGNDPRFDGTQFLDRSNSWGLKVIAGISDYPFETGSNCWKTDLDCFAEVQKSYAEDLTTKKFLSNGHYHPALDTLVITNEPDLKFMSSGGKDYMRAVLSALDGVLAAELAAGLDVTSKENIHLTAAFSYSVCTRCKHLAELRTLGCCLVCDSGNAPSCASLGDMGKPQEAGGMKCPRVRKPRFQDDCPGLPMIMDLHMAMEDPSSVGYTFRTEGWKAAFTNRWIHSFNGFVGADALNQQFVQKYMKLSFNANKAAADMMKVFMGEYGDPHLAKDPAALQRDLQKAQALVKDQSNPFVGFNFFQFQVAYWKPCDNPAGWDNWEATYWDRPKEAPPPASCSERLFGTFALGDIAVSKTGGIDYYSQNVYSIPCLKPIFKGKPQAIAAAYGGQAPNTSICEKGWEAQPAKYCVAARGDHDPLGQGVKQVCGALHGMGRDCTENRPSHCADDKYTVADWAFSMYFSLKKEEGKAEDMCDFGGAALITPLPARPDCLAKLGPPKSTSPEPVTVVPTSGPPGPAPSPSRSSWPWWLLAAAALFLGLALAYRAMRIRQNAQEEREVAIQLS</sequence>
<dbReference type="InterPro" id="IPR012946">
    <property type="entry name" value="X8"/>
</dbReference>
<dbReference type="SUPFAM" id="SSF51445">
    <property type="entry name" value="(Trans)glycosidases"/>
    <property type="match status" value="1"/>
</dbReference>
<evidence type="ECO:0000256" key="2">
    <source>
        <dbReference type="SAM" id="MobiDB-lite"/>
    </source>
</evidence>
<dbReference type="AlphaFoldDB" id="A0AA36MQY7"/>
<feature type="signal peptide" evidence="4">
    <location>
        <begin position="1"/>
        <end position="15"/>
    </location>
</feature>
<feature type="compositionally biased region" description="Low complexity" evidence="2">
    <location>
        <begin position="602"/>
        <end position="616"/>
    </location>
</feature>
<dbReference type="InterPro" id="IPR017853">
    <property type="entry name" value="GH"/>
</dbReference>
<dbReference type="Proteomes" id="UP001178507">
    <property type="component" value="Unassembled WGS sequence"/>
</dbReference>
<evidence type="ECO:0000313" key="6">
    <source>
        <dbReference type="EMBL" id="CAJ1376858.1"/>
    </source>
</evidence>
<keyword evidence="3" id="KW-0472">Membrane</keyword>
<evidence type="ECO:0000256" key="4">
    <source>
        <dbReference type="SAM" id="SignalP"/>
    </source>
</evidence>
<feature type="region of interest" description="Disordered" evidence="2">
    <location>
        <begin position="600"/>
        <end position="625"/>
    </location>
</feature>
<proteinExistence type="predicted"/>
<evidence type="ECO:0000256" key="1">
    <source>
        <dbReference type="ARBA" id="ARBA00022729"/>
    </source>
</evidence>
<evidence type="ECO:0000313" key="7">
    <source>
        <dbReference type="Proteomes" id="UP001178507"/>
    </source>
</evidence>
<feature type="domain" description="X8" evidence="5">
    <location>
        <begin position="512"/>
        <end position="598"/>
    </location>
</feature>
<keyword evidence="1 4" id="KW-0732">Signal</keyword>
<comment type="caution">
    <text evidence="6">The sequence shown here is derived from an EMBL/GenBank/DDBJ whole genome shotgun (WGS) entry which is preliminary data.</text>
</comment>
<evidence type="ECO:0000256" key="3">
    <source>
        <dbReference type="SAM" id="Phobius"/>
    </source>
</evidence>
<dbReference type="Gene3D" id="3.20.20.80">
    <property type="entry name" value="Glycosidases"/>
    <property type="match status" value="1"/>
</dbReference>
<feature type="transmembrane region" description="Helical" evidence="3">
    <location>
        <begin position="631"/>
        <end position="649"/>
    </location>
</feature>
<accession>A0AA36MQY7</accession>
<dbReference type="SMART" id="SM00768">
    <property type="entry name" value="X8"/>
    <property type="match status" value="1"/>
</dbReference>
<keyword evidence="7" id="KW-1185">Reference proteome</keyword>
<dbReference type="EMBL" id="CAUJNA010000424">
    <property type="protein sequence ID" value="CAJ1376858.1"/>
    <property type="molecule type" value="Genomic_DNA"/>
</dbReference>
<protein>
    <recommendedName>
        <fullName evidence="5">X8 domain-containing protein</fullName>
    </recommendedName>
</protein>